<keyword evidence="3" id="KW-1185">Reference proteome</keyword>
<feature type="non-terminal residue" evidence="2">
    <location>
        <position position="1"/>
    </location>
</feature>
<dbReference type="GO" id="GO:0003735">
    <property type="term" value="F:structural constituent of ribosome"/>
    <property type="evidence" value="ECO:0007669"/>
    <property type="project" value="InterPro"/>
</dbReference>
<evidence type="ECO:0000313" key="3">
    <source>
        <dbReference type="Proteomes" id="UP000075243"/>
    </source>
</evidence>
<dbReference type="Gramene" id="C.cajan_39471.t">
    <property type="protein sequence ID" value="C.cajan_39471.t"/>
    <property type="gene ID" value="C.cajan_39471"/>
</dbReference>
<dbReference type="STRING" id="3821.A0A151RI56"/>
<dbReference type="GO" id="GO:0005840">
    <property type="term" value="C:ribosome"/>
    <property type="evidence" value="ECO:0007669"/>
    <property type="project" value="UniProtKB-KW"/>
</dbReference>
<name>A0A151RI56_CAJCA</name>
<dbReference type="Gene3D" id="3.30.1370.30">
    <property type="match status" value="1"/>
</dbReference>
<keyword evidence="1" id="KW-1133">Transmembrane helix</keyword>
<dbReference type="InterPro" id="IPR000630">
    <property type="entry name" value="Ribosomal_uS8"/>
</dbReference>
<dbReference type="AlphaFoldDB" id="A0A151RI56"/>
<evidence type="ECO:0000313" key="2">
    <source>
        <dbReference type="EMBL" id="KYP42095.1"/>
    </source>
</evidence>
<feature type="transmembrane region" description="Helical" evidence="1">
    <location>
        <begin position="82"/>
        <end position="101"/>
    </location>
</feature>
<keyword evidence="2" id="KW-0689">Ribosomal protein</keyword>
<protein>
    <submittedName>
        <fullName evidence="2">40S ribosomal protein S15a-1</fullName>
    </submittedName>
</protein>
<feature type="transmembrane region" description="Helical" evidence="1">
    <location>
        <begin position="6"/>
        <end position="28"/>
    </location>
</feature>
<dbReference type="Proteomes" id="UP000075243">
    <property type="component" value="Unassembled WGS sequence"/>
</dbReference>
<keyword evidence="1" id="KW-0472">Membrane</keyword>
<dbReference type="PANTHER" id="PTHR11758">
    <property type="entry name" value="40S RIBOSOMAL PROTEIN S15A"/>
    <property type="match status" value="1"/>
</dbReference>
<keyword evidence="1" id="KW-0812">Transmembrane</keyword>
<reference evidence="2" key="1">
    <citation type="journal article" date="2012" name="Nat. Biotechnol.">
        <title>Draft genome sequence of pigeonpea (Cajanus cajan), an orphan legume crop of resource-poor farmers.</title>
        <authorList>
            <person name="Varshney R.K."/>
            <person name="Chen W."/>
            <person name="Li Y."/>
            <person name="Bharti A.K."/>
            <person name="Saxena R.K."/>
            <person name="Schlueter J.A."/>
            <person name="Donoghue M.T."/>
            <person name="Azam S."/>
            <person name="Fan G."/>
            <person name="Whaley A.M."/>
            <person name="Farmer A.D."/>
            <person name="Sheridan J."/>
            <person name="Iwata A."/>
            <person name="Tuteja R."/>
            <person name="Penmetsa R.V."/>
            <person name="Wu W."/>
            <person name="Upadhyaya H.D."/>
            <person name="Yang S.P."/>
            <person name="Shah T."/>
            <person name="Saxena K.B."/>
            <person name="Michael T."/>
            <person name="McCombie W.R."/>
            <person name="Yang B."/>
            <person name="Zhang G."/>
            <person name="Yang H."/>
            <person name="Wang J."/>
            <person name="Spillane C."/>
            <person name="Cook D.R."/>
            <person name="May G.D."/>
            <person name="Xu X."/>
            <person name="Jackson S.A."/>
        </authorList>
    </citation>
    <scope>NUCLEOTIDE SEQUENCE [LARGE SCALE GENOMIC DNA]</scope>
</reference>
<gene>
    <name evidence="2" type="ORF">KK1_036518</name>
</gene>
<evidence type="ECO:0000256" key="1">
    <source>
        <dbReference type="SAM" id="Phobius"/>
    </source>
</evidence>
<dbReference type="EMBL" id="KQ483735">
    <property type="protein sequence ID" value="KYP42095.1"/>
    <property type="molecule type" value="Genomic_DNA"/>
</dbReference>
<sequence length="126" mass="14647">ITTEIWVSATMVSINVLTNALKSMYNVLKKRKHQIMLRPSSKGIIIPFSFGALNVGYFGEFEYVDAHKTIKRTVRLLPSRQYCLSALFSFCFIPFSMLYSYDCIVPWRHGVSLFQHFHVLIFCQDQ</sequence>
<accession>A0A151RI56</accession>
<dbReference type="GO" id="GO:0006412">
    <property type="term" value="P:translation"/>
    <property type="evidence" value="ECO:0007669"/>
    <property type="project" value="InterPro"/>
</dbReference>
<keyword evidence="2" id="KW-0687">Ribonucleoprotein</keyword>
<organism evidence="2 3">
    <name type="scientific">Cajanus cajan</name>
    <name type="common">Pigeon pea</name>
    <name type="synonym">Cajanus indicus</name>
    <dbReference type="NCBI Taxonomy" id="3821"/>
    <lineage>
        <taxon>Eukaryota</taxon>
        <taxon>Viridiplantae</taxon>
        <taxon>Streptophyta</taxon>
        <taxon>Embryophyta</taxon>
        <taxon>Tracheophyta</taxon>
        <taxon>Spermatophyta</taxon>
        <taxon>Magnoliopsida</taxon>
        <taxon>eudicotyledons</taxon>
        <taxon>Gunneridae</taxon>
        <taxon>Pentapetalae</taxon>
        <taxon>rosids</taxon>
        <taxon>fabids</taxon>
        <taxon>Fabales</taxon>
        <taxon>Fabaceae</taxon>
        <taxon>Papilionoideae</taxon>
        <taxon>50 kb inversion clade</taxon>
        <taxon>NPAAA clade</taxon>
        <taxon>indigoferoid/millettioid clade</taxon>
        <taxon>Phaseoleae</taxon>
        <taxon>Cajanus</taxon>
    </lineage>
</organism>
<proteinExistence type="predicted"/>